<protein>
    <submittedName>
        <fullName evidence="1">Uncharacterized protein</fullName>
    </submittedName>
</protein>
<dbReference type="AlphaFoldDB" id="A0AAV4KSX4"/>
<reference evidence="1 2" key="1">
    <citation type="journal article" date="2014" name="Int. J. Syst. Evol. Microbiol.">
        <title>Complete genome sequence of Corynebacterium casei LMG S-19264T (=DSM 44701T), isolated from a smear-ripened cheese.</title>
        <authorList>
            <consortium name="US DOE Joint Genome Institute (JGI-PGF)"/>
            <person name="Walter F."/>
            <person name="Albersmeier A."/>
            <person name="Kalinowski J."/>
            <person name="Ruckert C."/>
        </authorList>
    </citation>
    <scope>NUCLEOTIDE SEQUENCE [LARGE SCALE GENOMIC DNA]</scope>
    <source>
        <strain evidence="1 2">JCM 4205</strain>
    </source>
</reference>
<dbReference type="Proteomes" id="UP000642014">
    <property type="component" value="Unassembled WGS sequence"/>
</dbReference>
<gene>
    <name evidence="1" type="ORF">GCM10010497_59850</name>
</gene>
<organism evidence="1 2">
    <name type="scientific">Streptomyces cinereoruber</name>
    <dbReference type="NCBI Taxonomy" id="67260"/>
    <lineage>
        <taxon>Bacteria</taxon>
        <taxon>Bacillati</taxon>
        <taxon>Actinomycetota</taxon>
        <taxon>Actinomycetes</taxon>
        <taxon>Kitasatosporales</taxon>
        <taxon>Streptomycetaceae</taxon>
        <taxon>Streptomyces</taxon>
    </lineage>
</organism>
<evidence type="ECO:0000313" key="1">
    <source>
        <dbReference type="EMBL" id="GGR48394.1"/>
    </source>
</evidence>
<name>A0AAV4KSX4_9ACTN</name>
<accession>A0AAV4KSX4</accession>
<dbReference type="EMBL" id="BMSJ01000014">
    <property type="protein sequence ID" value="GGR48394.1"/>
    <property type="molecule type" value="Genomic_DNA"/>
</dbReference>
<proteinExistence type="predicted"/>
<comment type="caution">
    <text evidence="1">The sequence shown here is derived from an EMBL/GenBank/DDBJ whole genome shotgun (WGS) entry which is preliminary data.</text>
</comment>
<evidence type="ECO:0000313" key="2">
    <source>
        <dbReference type="Proteomes" id="UP000642014"/>
    </source>
</evidence>
<sequence length="72" mass="7808">MILTSLKDQVRLCASRKAAARSSASFCPSISVRPHEVVGPRFGPTVDQTEADALKVYKEACEITIAQYNPAL</sequence>